<evidence type="ECO:0000256" key="4">
    <source>
        <dbReference type="ARBA" id="ARBA00022982"/>
    </source>
</evidence>
<organism evidence="12 13">
    <name type="scientific">Alicyclobacillus ferrooxydans</name>
    <dbReference type="NCBI Taxonomy" id="471514"/>
    <lineage>
        <taxon>Bacteria</taxon>
        <taxon>Bacillati</taxon>
        <taxon>Bacillota</taxon>
        <taxon>Bacilli</taxon>
        <taxon>Bacillales</taxon>
        <taxon>Alicyclobacillaceae</taxon>
        <taxon>Alicyclobacillus</taxon>
    </lineage>
</organism>
<gene>
    <name evidence="12" type="ORF">AN477_03360</name>
</gene>
<dbReference type="InterPro" id="IPR017937">
    <property type="entry name" value="Thioredoxin_CS"/>
</dbReference>
<keyword evidence="13" id="KW-1185">Reference proteome</keyword>
<evidence type="ECO:0000256" key="1">
    <source>
        <dbReference type="ARBA" id="ARBA00008987"/>
    </source>
</evidence>
<dbReference type="Gene3D" id="3.40.30.10">
    <property type="entry name" value="Glutaredoxin"/>
    <property type="match status" value="1"/>
</dbReference>
<feature type="active site" description="Nucleophile" evidence="9">
    <location>
        <position position="33"/>
    </location>
</feature>
<feature type="disulfide bond" description="Redox-active" evidence="10">
    <location>
        <begin position="30"/>
        <end position="33"/>
    </location>
</feature>
<dbReference type="GO" id="GO:0045454">
    <property type="term" value="P:cell redox homeostasis"/>
    <property type="evidence" value="ECO:0007669"/>
    <property type="project" value="TreeGrafter"/>
</dbReference>
<dbReference type="PANTHER" id="PTHR45663">
    <property type="entry name" value="GEO12009P1"/>
    <property type="match status" value="1"/>
</dbReference>
<dbReference type="PIRSF" id="PIRSF000077">
    <property type="entry name" value="Thioredoxin"/>
    <property type="match status" value="1"/>
</dbReference>
<evidence type="ECO:0000313" key="12">
    <source>
        <dbReference type="EMBL" id="KPV45193.1"/>
    </source>
</evidence>
<dbReference type="SUPFAM" id="SSF52833">
    <property type="entry name" value="Thioredoxin-like"/>
    <property type="match status" value="1"/>
</dbReference>
<protein>
    <recommendedName>
        <fullName evidence="2 7">Thioredoxin</fullName>
    </recommendedName>
</protein>
<dbReference type="GO" id="GO:0015035">
    <property type="term" value="F:protein-disulfide reductase activity"/>
    <property type="evidence" value="ECO:0007669"/>
    <property type="project" value="UniProtKB-UniRule"/>
</dbReference>
<comment type="similarity">
    <text evidence="1 8">Belongs to the thioredoxin family.</text>
</comment>
<feature type="site" description="Contributes to redox potential value" evidence="9">
    <location>
        <position position="31"/>
    </location>
</feature>
<dbReference type="PRINTS" id="PR00421">
    <property type="entry name" value="THIOREDOXIN"/>
</dbReference>
<dbReference type="RefSeq" id="WP_054967771.1">
    <property type="nucleotide sequence ID" value="NZ_LJCO01000012.1"/>
</dbReference>
<dbReference type="InterPro" id="IPR036249">
    <property type="entry name" value="Thioredoxin-like_sf"/>
</dbReference>
<reference evidence="12 13" key="1">
    <citation type="submission" date="2015-09" db="EMBL/GenBank/DDBJ databases">
        <title>Draft genome sequence of Alicyclobacillus ferrooxydans DSM 22381.</title>
        <authorList>
            <person name="Hemp J."/>
        </authorList>
    </citation>
    <scope>NUCLEOTIDE SEQUENCE [LARGE SCALE GENOMIC DNA]</scope>
    <source>
        <strain evidence="12 13">TC-34</strain>
    </source>
</reference>
<evidence type="ECO:0000256" key="5">
    <source>
        <dbReference type="ARBA" id="ARBA00023157"/>
    </source>
</evidence>
<dbReference type="Pfam" id="PF00085">
    <property type="entry name" value="Thioredoxin"/>
    <property type="match status" value="1"/>
</dbReference>
<dbReference type="AlphaFoldDB" id="A0A0P9CQN6"/>
<dbReference type="PATRIC" id="fig|471514.4.peg.3286"/>
<keyword evidence="5 10" id="KW-1015">Disulfide bond</keyword>
<dbReference type="EMBL" id="LJCO01000012">
    <property type="protein sequence ID" value="KPV45193.1"/>
    <property type="molecule type" value="Genomic_DNA"/>
</dbReference>
<evidence type="ECO:0000256" key="10">
    <source>
        <dbReference type="PIRSR" id="PIRSR000077-4"/>
    </source>
</evidence>
<dbReference type="NCBIfam" id="TIGR01068">
    <property type="entry name" value="thioredoxin"/>
    <property type="match status" value="1"/>
</dbReference>
<evidence type="ECO:0000256" key="8">
    <source>
        <dbReference type="PIRNR" id="PIRNR000077"/>
    </source>
</evidence>
<dbReference type="OrthoDB" id="9790390at2"/>
<sequence length="107" mass="11948">MATQKVTDKTFVEFIQRDTPVLVDFWATWCGPCKMMAPVLEDVSEEYEGKLVVAKLDVDENPVTAQQFGIMSIPTLMLFQNGNLLKQIVGFRPKADLIAQLTEVVVG</sequence>
<keyword evidence="3" id="KW-0813">Transport</keyword>
<dbReference type="PANTHER" id="PTHR45663:SF11">
    <property type="entry name" value="GEO12009P1"/>
    <property type="match status" value="1"/>
</dbReference>
<comment type="caution">
    <text evidence="12">The sequence shown here is derived from an EMBL/GenBank/DDBJ whole genome shotgun (WGS) entry which is preliminary data.</text>
</comment>
<keyword evidence="6 10" id="KW-0676">Redox-active center</keyword>
<evidence type="ECO:0000256" key="2">
    <source>
        <dbReference type="ARBA" id="ARBA00020570"/>
    </source>
</evidence>
<dbReference type="InterPro" id="IPR013766">
    <property type="entry name" value="Thioredoxin_domain"/>
</dbReference>
<dbReference type="Proteomes" id="UP000050482">
    <property type="component" value="Unassembled WGS sequence"/>
</dbReference>
<evidence type="ECO:0000256" key="7">
    <source>
        <dbReference type="NCBIfam" id="TIGR01068"/>
    </source>
</evidence>
<dbReference type="CDD" id="cd02947">
    <property type="entry name" value="TRX_family"/>
    <property type="match status" value="1"/>
</dbReference>
<feature type="domain" description="Thioredoxin" evidence="11">
    <location>
        <begin position="1"/>
        <end position="106"/>
    </location>
</feature>
<evidence type="ECO:0000259" key="11">
    <source>
        <dbReference type="PROSITE" id="PS51352"/>
    </source>
</evidence>
<dbReference type="FunFam" id="3.40.30.10:FF:000001">
    <property type="entry name" value="Thioredoxin"/>
    <property type="match status" value="1"/>
</dbReference>
<dbReference type="InterPro" id="IPR005746">
    <property type="entry name" value="Thioredoxin"/>
</dbReference>
<dbReference type="PROSITE" id="PS51352">
    <property type="entry name" value="THIOREDOXIN_2"/>
    <property type="match status" value="1"/>
</dbReference>
<dbReference type="GO" id="GO:0005829">
    <property type="term" value="C:cytosol"/>
    <property type="evidence" value="ECO:0007669"/>
    <property type="project" value="TreeGrafter"/>
</dbReference>
<evidence type="ECO:0000256" key="3">
    <source>
        <dbReference type="ARBA" id="ARBA00022448"/>
    </source>
</evidence>
<feature type="active site" description="Nucleophile" evidence="9">
    <location>
        <position position="30"/>
    </location>
</feature>
<evidence type="ECO:0000256" key="9">
    <source>
        <dbReference type="PIRSR" id="PIRSR000077-1"/>
    </source>
</evidence>
<dbReference type="STRING" id="471514.AN477_03360"/>
<feature type="site" description="Contributes to redox potential value" evidence="9">
    <location>
        <position position="32"/>
    </location>
</feature>
<keyword evidence="4" id="KW-0249">Electron transport</keyword>
<evidence type="ECO:0000313" key="13">
    <source>
        <dbReference type="Proteomes" id="UP000050482"/>
    </source>
</evidence>
<evidence type="ECO:0000256" key="6">
    <source>
        <dbReference type="ARBA" id="ARBA00023284"/>
    </source>
</evidence>
<accession>A0A0P9CQN6</accession>
<name>A0A0P9CQN6_9BACL</name>
<feature type="site" description="Deprotonates C-terminal active site Cys" evidence="9">
    <location>
        <position position="24"/>
    </location>
</feature>
<dbReference type="PROSITE" id="PS00194">
    <property type="entry name" value="THIOREDOXIN_1"/>
    <property type="match status" value="1"/>
</dbReference>
<proteinExistence type="inferred from homology"/>